<gene>
    <name evidence="2" type="ORF">PCOR1329_LOCUS44395</name>
</gene>
<dbReference type="Proteomes" id="UP001189429">
    <property type="component" value="Unassembled WGS sequence"/>
</dbReference>
<protein>
    <submittedName>
        <fullName evidence="2">Uncharacterized protein</fullName>
    </submittedName>
</protein>
<evidence type="ECO:0000313" key="3">
    <source>
        <dbReference type="Proteomes" id="UP001189429"/>
    </source>
</evidence>
<feature type="non-terminal residue" evidence="2">
    <location>
        <position position="178"/>
    </location>
</feature>
<accession>A0ABN9U2F0</accession>
<feature type="non-terminal residue" evidence="2">
    <location>
        <position position="1"/>
    </location>
</feature>
<organism evidence="2 3">
    <name type="scientific">Prorocentrum cordatum</name>
    <dbReference type="NCBI Taxonomy" id="2364126"/>
    <lineage>
        <taxon>Eukaryota</taxon>
        <taxon>Sar</taxon>
        <taxon>Alveolata</taxon>
        <taxon>Dinophyceae</taxon>
        <taxon>Prorocentrales</taxon>
        <taxon>Prorocentraceae</taxon>
        <taxon>Prorocentrum</taxon>
    </lineage>
</organism>
<reference evidence="2" key="1">
    <citation type="submission" date="2023-10" db="EMBL/GenBank/DDBJ databases">
        <authorList>
            <person name="Chen Y."/>
            <person name="Shah S."/>
            <person name="Dougan E. K."/>
            <person name="Thang M."/>
            <person name="Chan C."/>
        </authorList>
    </citation>
    <scope>NUCLEOTIDE SEQUENCE [LARGE SCALE GENOMIC DNA]</scope>
</reference>
<sequence>CGGPTTFDARADRGWSTYRWSCKTVGHKHFCEPVNSHDFFIKVPVNSWMLFLHLINNFRLGRNFKGAQDEMANLFGELHRNTISAWKPFYQECLGKALPALDALMDRQAGAEADPARLPARTVYDAQQVQKGPLELKSKPMKGPTEKPMKTPPPRKNAAIRGGPAADLKSNVRWLWVA</sequence>
<comment type="caution">
    <text evidence="2">The sequence shown here is derived from an EMBL/GenBank/DDBJ whole genome shotgun (WGS) entry which is preliminary data.</text>
</comment>
<feature type="compositionally biased region" description="Basic and acidic residues" evidence="1">
    <location>
        <begin position="134"/>
        <end position="149"/>
    </location>
</feature>
<feature type="region of interest" description="Disordered" evidence="1">
    <location>
        <begin position="129"/>
        <end position="164"/>
    </location>
</feature>
<dbReference type="EMBL" id="CAUYUJ010015332">
    <property type="protein sequence ID" value="CAK0852685.1"/>
    <property type="molecule type" value="Genomic_DNA"/>
</dbReference>
<evidence type="ECO:0000313" key="2">
    <source>
        <dbReference type="EMBL" id="CAK0852685.1"/>
    </source>
</evidence>
<proteinExistence type="predicted"/>
<name>A0ABN9U2F0_9DINO</name>
<keyword evidence="3" id="KW-1185">Reference proteome</keyword>
<evidence type="ECO:0000256" key="1">
    <source>
        <dbReference type="SAM" id="MobiDB-lite"/>
    </source>
</evidence>